<evidence type="ECO:0000313" key="2">
    <source>
        <dbReference type="Proteomes" id="UP001234297"/>
    </source>
</evidence>
<organism evidence="1 2">
    <name type="scientific">Persea americana</name>
    <name type="common">Avocado</name>
    <dbReference type="NCBI Taxonomy" id="3435"/>
    <lineage>
        <taxon>Eukaryota</taxon>
        <taxon>Viridiplantae</taxon>
        <taxon>Streptophyta</taxon>
        <taxon>Embryophyta</taxon>
        <taxon>Tracheophyta</taxon>
        <taxon>Spermatophyta</taxon>
        <taxon>Magnoliopsida</taxon>
        <taxon>Magnoliidae</taxon>
        <taxon>Laurales</taxon>
        <taxon>Lauraceae</taxon>
        <taxon>Persea</taxon>
    </lineage>
</organism>
<proteinExistence type="predicted"/>
<protein>
    <submittedName>
        <fullName evidence="1">Uncharacterized protein</fullName>
    </submittedName>
</protein>
<reference evidence="1 2" key="1">
    <citation type="journal article" date="2022" name="Hortic Res">
        <title>A haplotype resolved chromosomal level avocado genome allows analysis of novel avocado genes.</title>
        <authorList>
            <person name="Nath O."/>
            <person name="Fletcher S.J."/>
            <person name="Hayward A."/>
            <person name="Shaw L.M."/>
            <person name="Masouleh A.K."/>
            <person name="Furtado A."/>
            <person name="Henry R.J."/>
            <person name="Mitter N."/>
        </authorList>
    </citation>
    <scope>NUCLEOTIDE SEQUENCE [LARGE SCALE GENOMIC DNA]</scope>
    <source>
        <strain evidence="2">cv. Hass</strain>
    </source>
</reference>
<dbReference type="Proteomes" id="UP001234297">
    <property type="component" value="Chromosome 4"/>
</dbReference>
<dbReference type="EMBL" id="CM056812">
    <property type="protein sequence ID" value="KAJ8617094.1"/>
    <property type="molecule type" value="Genomic_DNA"/>
</dbReference>
<sequence>MNSSPTSEEATVCGNWNSSSSSIMSFVGPENGTHKQFWDWDNNTHNPNINHPLIIPTSTSFNIDFTSSTPAPPTDFPQSYAQITHFPVAETGFLKREDGCFGVDVGSQSNGRIGLNLGHRTYFSSRETAVIDRLFRRSRGFYQANQIPRCQAEGCKVDLTNAKHYHRRHRVCEFHSKATKVLLAGGIEQRFCQQCSRFHALAEFDEVKRSCRKRLADHNRRRRKSQPGTTSDSPARKTLQNGIDKNQETEKTRASSYALLMTRDHKASNQEELQFEQKAAVTQLQKGPSLSLSGAGLVEKFSESQITYTHQPFSSPSSFFDRGSVSPSSCMMDSHQQQPEELQNLLQLGHAMFEVEFL</sequence>
<accession>A0ACC2K7J5</accession>
<comment type="caution">
    <text evidence="1">The sequence shown here is derived from an EMBL/GenBank/DDBJ whole genome shotgun (WGS) entry which is preliminary data.</text>
</comment>
<gene>
    <name evidence="1" type="ORF">MRB53_013280</name>
</gene>
<evidence type="ECO:0000313" key="1">
    <source>
        <dbReference type="EMBL" id="KAJ8617094.1"/>
    </source>
</evidence>
<keyword evidence="2" id="KW-1185">Reference proteome</keyword>
<name>A0ACC2K7J5_PERAE</name>